<organism evidence="1 2">
    <name type="scientific">Glarea lozoyensis (strain ATCC 74030 / MF5533)</name>
    <dbReference type="NCBI Taxonomy" id="1104152"/>
    <lineage>
        <taxon>Eukaryota</taxon>
        <taxon>Fungi</taxon>
        <taxon>Dikarya</taxon>
        <taxon>Ascomycota</taxon>
        <taxon>Pezizomycotina</taxon>
        <taxon>Leotiomycetes</taxon>
        <taxon>Helotiales</taxon>
        <taxon>Helotiaceae</taxon>
        <taxon>Glarea</taxon>
    </lineage>
</organism>
<dbReference type="EMBL" id="AGUE01000149">
    <property type="protein sequence ID" value="EHK98481.1"/>
    <property type="molecule type" value="Genomic_DNA"/>
</dbReference>
<proteinExistence type="predicted"/>
<comment type="caution">
    <text evidence="1">The sequence shown here is derived from an EMBL/GenBank/DDBJ whole genome shotgun (WGS) entry which is preliminary data.</text>
</comment>
<dbReference type="Proteomes" id="UP000005446">
    <property type="component" value="Unassembled WGS sequence"/>
</dbReference>
<reference evidence="1 2" key="1">
    <citation type="journal article" date="2012" name="Eukaryot. Cell">
        <title>Genome sequence of the fungus Glarea lozoyensis: the first genome sequence of a species from the Helotiaceae family.</title>
        <authorList>
            <person name="Youssar L."/>
            <person name="Gruening B.A."/>
            <person name="Erxleben A."/>
            <person name="Guenther S."/>
            <person name="Huettel W."/>
        </authorList>
    </citation>
    <scope>NUCLEOTIDE SEQUENCE [LARGE SCALE GENOMIC DNA]</scope>
    <source>
        <strain evidence="2">ATCC 74030 / MF5533</strain>
    </source>
</reference>
<gene>
    <name evidence="1" type="ORF">M7I_5726</name>
</gene>
<keyword evidence="2" id="KW-1185">Reference proteome</keyword>
<protein>
    <submittedName>
        <fullName evidence="1">Uncharacterized protein</fullName>
    </submittedName>
</protein>
<evidence type="ECO:0000313" key="2">
    <source>
        <dbReference type="Proteomes" id="UP000005446"/>
    </source>
</evidence>
<dbReference type="InParanoid" id="H0ESM8"/>
<dbReference type="AlphaFoldDB" id="H0ESM8"/>
<accession>H0ESM8</accession>
<dbReference type="HOGENOM" id="CLU_3377216_0_0_1"/>
<evidence type="ECO:0000313" key="1">
    <source>
        <dbReference type="EMBL" id="EHK98481.1"/>
    </source>
</evidence>
<name>H0ESM8_GLAL7</name>
<sequence length="34" mass="3802">MSFSFPSSARSAARKARIIWTTAGCRIDYHMLVA</sequence>